<dbReference type="InterPro" id="IPR013105">
    <property type="entry name" value="TPR_2"/>
</dbReference>
<dbReference type="InterPro" id="IPR011990">
    <property type="entry name" value="TPR-like_helical_dom_sf"/>
</dbReference>
<keyword evidence="5 11" id="KW-0808">Transferase</keyword>
<dbReference type="EMBL" id="SMDC01000016">
    <property type="protein sequence ID" value="TCW33165.1"/>
    <property type="molecule type" value="Genomic_DNA"/>
</dbReference>
<dbReference type="PANTHER" id="PTHR44998">
    <property type="match status" value="1"/>
</dbReference>
<dbReference type="AlphaFoldDB" id="A0A4R4A4S0"/>
<comment type="similarity">
    <text evidence="2">Belongs to the glycosyltransferase 41 family. O-GlcNAc transferase subfamily.</text>
</comment>
<dbReference type="SUPFAM" id="SSF53756">
    <property type="entry name" value="UDP-Glycosyltransferase/glycogen phosphorylase"/>
    <property type="match status" value="1"/>
</dbReference>
<dbReference type="PROSITE" id="PS50005">
    <property type="entry name" value="TPR"/>
    <property type="match status" value="4"/>
</dbReference>
<evidence type="ECO:0000256" key="4">
    <source>
        <dbReference type="ARBA" id="ARBA00022676"/>
    </source>
</evidence>
<evidence type="ECO:0000256" key="7">
    <source>
        <dbReference type="ARBA" id="ARBA00022803"/>
    </source>
</evidence>
<keyword evidence="7 8" id="KW-0802">TPR repeat</keyword>
<comment type="caution">
    <text evidence="11">The sequence shown here is derived from an EMBL/GenBank/DDBJ whole genome shotgun (WGS) entry which is preliminary data.</text>
</comment>
<evidence type="ECO:0000256" key="6">
    <source>
        <dbReference type="ARBA" id="ARBA00022737"/>
    </source>
</evidence>
<evidence type="ECO:0000256" key="9">
    <source>
        <dbReference type="SAM" id="MobiDB-lite"/>
    </source>
</evidence>
<feature type="repeat" description="TPR" evidence="8">
    <location>
        <begin position="226"/>
        <end position="259"/>
    </location>
</feature>
<dbReference type="InterPro" id="IPR019734">
    <property type="entry name" value="TPR_rpt"/>
</dbReference>
<keyword evidence="4" id="KW-0328">Glycosyltransferase</keyword>
<dbReference type="SMART" id="SM00028">
    <property type="entry name" value="TPR"/>
    <property type="match status" value="7"/>
</dbReference>
<dbReference type="SUPFAM" id="SSF48452">
    <property type="entry name" value="TPR-like"/>
    <property type="match status" value="1"/>
</dbReference>
<evidence type="ECO:0000256" key="2">
    <source>
        <dbReference type="ARBA" id="ARBA00005386"/>
    </source>
</evidence>
<feature type="repeat" description="TPR" evidence="8">
    <location>
        <begin position="91"/>
        <end position="124"/>
    </location>
</feature>
<dbReference type="Pfam" id="PF07719">
    <property type="entry name" value="TPR_2"/>
    <property type="match status" value="1"/>
</dbReference>
<organism evidence="11 12">
    <name type="scientific">Marichromatium gracile</name>
    <name type="common">Chromatium gracile</name>
    <dbReference type="NCBI Taxonomy" id="1048"/>
    <lineage>
        <taxon>Bacteria</taxon>
        <taxon>Pseudomonadati</taxon>
        <taxon>Pseudomonadota</taxon>
        <taxon>Gammaproteobacteria</taxon>
        <taxon>Chromatiales</taxon>
        <taxon>Chromatiaceae</taxon>
        <taxon>Marichromatium</taxon>
    </lineage>
</organism>
<dbReference type="Pfam" id="PF13432">
    <property type="entry name" value="TPR_16"/>
    <property type="match status" value="1"/>
</dbReference>
<protein>
    <recommendedName>
        <fullName evidence="3">protein O-GlcNAc transferase</fullName>
        <ecNumber evidence="3">2.4.1.255</ecNumber>
    </recommendedName>
</protein>
<evidence type="ECO:0000313" key="12">
    <source>
        <dbReference type="Proteomes" id="UP000295247"/>
    </source>
</evidence>
<dbReference type="Gene3D" id="3.40.50.2000">
    <property type="entry name" value="Glycogen Phosphorylase B"/>
    <property type="match status" value="1"/>
</dbReference>
<dbReference type="Proteomes" id="UP000295247">
    <property type="component" value="Unassembled WGS sequence"/>
</dbReference>
<keyword evidence="6" id="KW-0677">Repeat</keyword>
<dbReference type="Gene3D" id="3.40.50.11380">
    <property type="match status" value="1"/>
</dbReference>
<dbReference type="EC" id="2.4.1.255" evidence="3"/>
<feature type="domain" description="O-GlcNAc transferase C-terminal" evidence="10">
    <location>
        <begin position="345"/>
        <end position="496"/>
    </location>
</feature>
<evidence type="ECO:0000256" key="8">
    <source>
        <dbReference type="PROSITE-ProRule" id="PRU00339"/>
    </source>
</evidence>
<reference evidence="11 12" key="1">
    <citation type="submission" date="2019-03" db="EMBL/GenBank/DDBJ databases">
        <title>Genomic Encyclopedia of Type Strains, Phase IV (KMG-IV): sequencing the most valuable type-strain genomes for metagenomic binning, comparative biology and taxonomic classification.</title>
        <authorList>
            <person name="Goeker M."/>
        </authorList>
    </citation>
    <scope>NUCLEOTIDE SEQUENCE [LARGE SCALE GENOMIC DNA]</scope>
    <source>
        <strain evidence="11 12">DSM 203</strain>
    </source>
</reference>
<dbReference type="Gene3D" id="1.25.40.10">
    <property type="entry name" value="Tetratricopeptide repeat domain"/>
    <property type="match status" value="3"/>
</dbReference>
<feature type="region of interest" description="Disordered" evidence="9">
    <location>
        <begin position="1"/>
        <end position="39"/>
    </location>
</feature>
<comment type="pathway">
    <text evidence="1">Protein modification; protein glycosylation.</text>
</comment>
<gene>
    <name evidence="11" type="ORF">EDC29_1163</name>
</gene>
<dbReference type="Pfam" id="PF13424">
    <property type="entry name" value="TPR_12"/>
    <property type="match status" value="1"/>
</dbReference>
<evidence type="ECO:0000256" key="3">
    <source>
        <dbReference type="ARBA" id="ARBA00011970"/>
    </source>
</evidence>
<evidence type="ECO:0000313" key="11">
    <source>
        <dbReference type="EMBL" id="TCW33165.1"/>
    </source>
</evidence>
<accession>A0A4R4A4S0</accession>
<evidence type="ECO:0000256" key="5">
    <source>
        <dbReference type="ARBA" id="ARBA00022679"/>
    </source>
</evidence>
<sequence length="717" mass="79054">MDRQNPVLSPVPPPQSTTHRQRISAHLDAARRARRHGDPTTAVAHLRAVLELQPGHVSALNNLGNTLQSTGDLEAALACYTQAIEQAPEQAILHCNLGGLWQLQGDPERAITAYRHAIELQPALHLGHYNLAKILAAQGEFVAAEAAYRETLRHAPEHAEAHLELGQLYHGYGFMPRALHHYRTSLRLKPSAQGYNALGAALQEWGNLRLARASYRRALRLDPNFEQPRHNLAQLHEALGDLQAARTDYERALEAAPDNVRLHYQLETIRRRQADWEDGAARRERLRAVTERYLTGETPGDEPPLLSALALDLPPDWYRALAERAARRLARQARALGTTFAPPSDPHPARLRIGYLSPDFRCHAVGTLVAGLFEHHHRPEFEIHAYALVPGRDVWTERIRAGCDHYTDLSRASSLAIAQRIHADGIHLLIDLAGYTTHARPLVLALRPAPIQIQYLGYPGTLGADFVPYLIADRHLIPPAHSAHYSEQVIRLPNAWACAPLEVGEPGEGRAECGLPQSGVVYCCHNAIHKIAPETFTLWMRILAQVPDSVLWLLDGERTGSNARLRATAAAAGIDPRRLVFAPKRPHAEYLARYRLADLFLDTPAYNAGATAVGALSAGLPVLTCPGTHYAARMGASLCHAVGLPELVCDTPADYVERAVALGRDPARLAALGRRLSAGRDAAPLFRPAEFVTALEETYRTLWHDYRLTATAPRTSP</sequence>
<proteinExistence type="inferred from homology"/>
<feature type="repeat" description="TPR" evidence="8">
    <location>
        <begin position="192"/>
        <end position="225"/>
    </location>
</feature>
<dbReference type="InterPro" id="IPR029489">
    <property type="entry name" value="OGT/SEC/SPY_C"/>
</dbReference>
<dbReference type="GO" id="GO:0097363">
    <property type="term" value="F:protein O-acetylglucosaminyltransferase activity"/>
    <property type="evidence" value="ECO:0007669"/>
    <property type="project" value="UniProtKB-EC"/>
</dbReference>
<dbReference type="Pfam" id="PF13844">
    <property type="entry name" value="Glyco_transf_41"/>
    <property type="match status" value="2"/>
</dbReference>
<evidence type="ECO:0000256" key="1">
    <source>
        <dbReference type="ARBA" id="ARBA00004922"/>
    </source>
</evidence>
<evidence type="ECO:0000259" key="10">
    <source>
        <dbReference type="Pfam" id="PF13844"/>
    </source>
</evidence>
<feature type="domain" description="O-GlcNAc transferase C-terminal" evidence="10">
    <location>
        <begin position="510"/>
        <end position="692"/>
    </location>
</feature>
<name>A0A4R4A4S0_MARGR</name>
<dbReference type="Pfam" id="PF13181">
    <property type="entry name" value="TPR_8"/>
    <property type="match status" value="1"/>
</dbReference>
<feature type="repeat" description="TPR" evidence="8">
    <location>
        <begin position="57"/>
        <end position="90"/>
    </location>
</feature>
<dbReference type="PANTHER" id="PTHR44998:SF1">
    <property type="entry name" value="UDP-N-ACETYLGLUCOSAMINE--PEPTIDE N-ACETYLGLUCOSAMINYLTRANSFERASE 110 KDA SUBUNIT"/>
    <property type="match status" value="1"/>
</dbReference>